<comment type="caution">
    <text evidence="2">The sequence shown here is derived from an EMBL/GenBank/DDBJ whole genome shotgun (WGS) entry which is preliminary data.</text>
</comment>
<dbReference type="Proteomes" id="UP001176021">
    <property type="component" value="Unassembled WGS sequence"/>
</dbReference>
<keyword evidence="3" id="KW-1185">Reference proteome</keyword>
<evidence type="ECO:0000313" key="2">
    <source>
        <dbReference type="EMBL" id="MDO0822486.1"/>
    </source>
</evidence>
<proteinExistence type="predicted"/>
<evidence type="ECO:0000256" key="1">
    <source>
        <dbReference type="ARBA" id="ARBA00023186"/>
    </source>
</evidence>
<keyword evidence="1" id="KW-0143">Chaperone</keyword>
<dbReference type="PANTHER" id="PTHR34227">
    <property type="entry name" value="CHAPERONE PROTEIN YCDY"/>
    <property type="match status" value="1"/>
</dbReference>
<dbReference type="InterPro" id="IPR020945">
    <property type="entry name" value="DMSO/NO3_reduct_chaperone"/>
</dbReference>
<organism evidence="2 3">
    <name type="scientific">Desulfosporosinus nitroreducens</name>
    <dbReference type="NCBI Taxonomy" id="2018668"/>
    <lineage>
        <taxon>Bacteria</taxon>
        <taxon>Bacillati</taxon>
        <taxon>Bacillota</taxon>
        <taxon>Clostridia</taxon>
        <taxon>Eubacteriales</taxon>
        <taxon>Desulfitobacteriaceae</taxon>
        <taxon>Desulfosporosinus</taxon>
    </lineage>
</organism>
<protein>
    <submittedName>
        <fullName evidence="2">Molecular chaperone TorD family protein</fullName>
    </submittedName>
</protein>
<accession>A0ABT8QMC0</accession>
<sequence>MKSYEDCPPQVFKIQGELLLALSQLFAQGGERLPQTLIPLVKSCSAIADHYKVEKLHLTNKVLAQYSEADDDEYLVMCYEFNRLFVGPAAPVAPPYESVYLSPDHLVMREQTLAVREIYRRENLQAVGQRHEPDDFISIELEFAAYLLNRIIEAEATKNNAKIQLYKTLYREFWNQHLGLWLGTFAHTISQSAKHPVFSSLSNVLSTLLTLHTPLNTKEAHYETFAPQISRGSSSCCL</sequence>
<dbReference type="Gene3D" id="1.10.3480.10">
    <property type="entry name" value="TorD-like"/>
    <property type="match status" value="1"/>
</dbReference>
<dbReference type="RefSeq" id="WP_301998935.1">
    <property type="nucleotide sequence ID" value="NZ_JAMJEV010000004.1"/>
</dbReference>
<dbReference type="Pfam" id="PF02613">
    <property type="entry name" value="Nitrate_red_del"/>
    <property type="match status" value="1"/>
</dbReference>
<dbReference type="EMBL" id="JAMJEV010000004">
    <property type="protein sequence ID" value="MDO0822486.1"/>
    <property type="molecule type" value="Genomic_DNA"/>
</dbReference>
<dbReference type="InterPro" id="IPR036411">
    <property type="entry name" value="TorD-like_sf"/>
</dbReference>
<dbReference type="PANTHER" id="PTHR34227:SF1">
    <property type="entry name" value="DIMETHYL SULFOXIDE REDUCTASE CHAPERONE-RELATED"/>
    <property type="match status" value="1"/>
</dbReference>
<dbReference type="SUPFAM" id="SSF89155">
    <property type="entry name" value="TorD-like"/>
    <property type="match status" value="1"/>
</dbReference>
<reference evidence="2" key="1">
    <citation type="submission" date="2022-05" db="EMBL/GenBank/DDBJ databases">
        <title>Expanded diversity of anoxic marine methylotrophy in a Black Sea sulfate reducing microorganism.</title>
        <authorList>
            <person name="Fischer P.Q."/>
            <person name="Stams A.J.M."/>
            <person name="Villanueva L."/>
            <person name="Sousa D.Z."/>
        </authorList>
    </citation>
    <scope>NUCLEOTIDE SEQUENCE</scope>
    <source>
        <strain evidence="2">P130</strain>
    </source>
</reference>
<gene>
    <name evidence="2" type="ORF">M8H41_06400</name>
</gene>
<evidence type="ECO:0000313" key="3">
    <source>
        <dbReference type="Proteomes" id="UP001176021"/>
    </source>
</evidence>
<dbReference type="InterPro" id="IPR050289">
    <property type="entry name" value="TorD/DmsD_chaperones"/>
</dbReference>
<name>A0ABT8QMC0_9FIRM</name>